<accession>A0ABW8LZU6</accession>
<keyword evidence="3" id="KW-1185">Reference proteome</keyword>
<evidence type="ECO:0000313" key="2">
    <source>
        <dbReference type="EMBL" id="MFK4271447.1"/>
    </source>
</evidence>
<proteinExistence type="predicted"/>
<dbReference type="Proteomes" id="UP001620295">
    <property type="component" value="Unassembled WGS sequence"/>
</dbReference>
<comment type="caution">
    <text evidence="2">The sequence shown here is derived from an EMBL/GenBank/DDBJ whole genome shotgun (WGS) entry which is preliminary data.</text>
</comment>
<name>A0ABW8LZU6_9ACTN</name>
<evidence type="ECO:0000256" key="1">
    <source>
        <dbReference type="SAM" id="MobiDB-lite"/>
    </source>
</evidence>
<feature type="region of interest" description="Disordered" evidence="1">
    <location>
        <begin position="108"/>
        <end position="142"/>
    </location>
</feature>
<dbReference type="EMBL" id="JBJDQH010000018">
    <property type="protein sequence ID" value="MFK4271447.1"/>
    <property type="molecule type" value="Genomic_DNA"/>
</dbReference>
<sequence length="142" mass="15441">MAVRFVQVAETEKDEEGVQETVTSVVVNGQTVETRIYGRTVIHCDLEPDITADVHAVDISVPIWVEEEYETGEQNEDGSNTIAVRQALRNERRTVDLGPDGLKALQKALKPFAAASRPAEDPSAKKRGRPAKKAAQTSPSAS</sequence>
<gene>
    <name evidence="2" type="ORF">ACI2L5_42045</name>
</gene>
<reference evidence="2 3" key="1">
    <citation type="submission" date="2024-11" db="EMBL/GenBank/DDBJ databases">
        <title>The Natural Products Discovery Center: Release of the First 8490 Sequenced Strains for Exploring Actinobacteria Biosynthetic Diversity.</title>
        <authorList>
            <person name="Kalkreuter E."/>
            <person name="Kautsar S.A."/>
            <person name="Yang D."/>
            <person name="Bader C.D."/>
            <person name="Teijaro C.N."/>
            <person name="Fluegel L."/>
            <person name="Davis C.M."/>
            <person name="Simpson J.R."/>
            <person name="Lauterbach L."/>
            <person name="Steele A.D."/>
            <person name="Gui C."/>
            <person name="Meng S."/>
            <person name="Li G."/>
            <person name="Viehrig K."/>
            <person name="Ye F."/>
            <person name="Su P."/>
            <person name="Kiefer A.F."/>
            <person name="Nichols A."/>
            <person name="Cepeda A.J."/>
            <person name="Yan W."/>
            <person name="Fan B."/>
            <person name="Jiang Y."/>
            <person name="Adhikari A."/>
            <person name="Zheng C.-J."/>
            <person name="Schuster L."/>
            <person name="Cowan T.M."/>
            <person name="Smanski M.J."/>
            <person name="Chevrette M.G."/>
            <person name="De Carvalho L.P.S."/>
            <person name="Shen B."/>
        </authorList>
    </citation>
    <scope>NUCLEOTIDE SEQUENCE [LARGE SCALE GENOMIC DNA]</scope>
    <source>
        <strain evidence="2 3">NPDC020863</strain>
    </source>
</reference>
<protein>
    <submittedName>
        <fullName evidence="2">Uncharacterized protein</fullName>
    </submittedName>
</protein>
<evidence type="ECO:0000313" key="3">
    <source>
        <dbReference type="Proteomes" id="UP001620295"/>
    </source>
</evidence>
<dbReference type="RefSeq" id="WP_404748384.1">
    <property type="nucleotide sequence ID" value="NZ_JBJDQH010000018.1"/>
</dbReference>
<organism evidence="2 3">
    <name type="scientific">Streptomyces milbemycinicus</name>
    <dbReference type="NCBI Taxonomy" id="476552"/>
    <lineage>
        <taxon>Bacteria</taxon>
        <taxon>Bacillati</taxon>
        <taxon>Actinomycetota</taxon>
        <taxon>Actinomycetes</taxon>
        <taxon>Kitasatosporales</taxon>
        <taxon>Streptomycetaceae</taxon>
        <taxon>Streptomyces</taxon>
    </lineage>
</organism>